<sequence>MAYNERYGLFVAGQFDGIGTNVGSVAMFTDGSDIPDANFPRFYDVVQDVISDDNDGWYVAGSNFRSINENDSIAYSKWGWCIFCPTIGLT</sequence>
<accession>A0A327NLK1</accession>
<protein>
    <submittedName>
        <fullName evidence="1">Uncharacterized protein</fullName>
    </submittedName>
</protein>
<proteinExistence type="predicted"/>
<comment type="caution">
    <text evidence="1">The sequence shown here is derived from an EMBL/GenBank/DDBJ whole genome shotgun (WGS) entry which is preliminary data.</text>
</comment>
<dbReference type="RefSeq" id="WP_111344263.1">
    <property type="nucleotide sequence ID" value="NZ_QLII01000001.1"/>
</dbReference>
<reference evidence="1 2" key="1">
    <citation type="submission" date="2018-06" db="EMBL/GenBank/DDBJ databases">
        <title>Spirosoma sp. HMF3257 Genome sequencing and assembly.</title>
        <authorList>
            <person name="Kang H."/>
            <person name="Cha I."/>
            <person name="Kim H."/>
            <person name="Kang J."/>
            <person name="Joh K."/>
        </authorList>
    </citation>
    <scope>NUCLEOTIDE SEQUENCE [LARGE SCALE GENOMIC DNA]</scope>
    <source>
        <strain evidence="1 2">HMF3257</strain>
    </source>
</reference>
<dbReference type="AlphaFoldDB" id="A0A327NLK1"/>
<name>A0A327NLK1_9BACT</name>
<evidence type="ECO:0000313" key="1">
    <source>
        <dbReference type="EMBL" id="RAI75635.1"/>
    </source>
</evidence>
<gene>
    <name evidence="1" type="ORF">HMF3257_18385</name>
</gene>
<dbReference type="Proteomes" id="UP000249016">
    <property type="component" value="Unassembled WGS sequence"/>
</dbReference>
<evidence type="ECO:0000313" key="2">
    <source>
        <dbReference type="Proteomes" id="UP000249016"/>
    </source>
</evidence>
<organism evidence="1 2">
    <name type="scientific">Spirosoma telluris</name>
    <dbReference type="NCBI Taxonomy" id="2183553"/>
    <lineage>
        <taxon>Bacteria</taxon>
        <taxon>Pseudomonadati</taxon>
        <taxon>Bacteroidota</taxon>
        <taxon>Cytophagia</taxon>
        <taxon>Cytophagales</taxon>
        <taxon>Cytophagaceae</taxon>
        <taxon>Spirosoma</taxon>
    </lineage>
</organism>
<keyword evidence="2" id="KW-1185">Reference proteome</keyword>
<dbReference type="OrthoDB" id="9761875at2"/>
<dbReference type="EMBL" id="QLII01000001">
    <property type="protein sequence ID" value="RAI75635.1"/>
    <property type="molecule type" value="Genomic_DNA"/>
</dbReference>